<dbReference type="PANTHER" id="PTHR11709">
    <property type="entry name" value="MULTI-COPPER OXIDASE"/>
    <property type="match status" value="1"/>
</dbReference>
<name>A0A210PZS8_MIZYE</name>
<keyword evidence="9" id="KW-1185">Reference proteome</keyword>
<evidence type="ECO:0000256" key="3">
    <source>
        <dbReference type="ARBA" id="ARBA00023002"/>
    </source>
</evidence>
<dbReference type="PANTHER" id="PTHR11709:SF394">
    <property type="entry name" value="FI03373P-RELATED"/>
    <property type="match status" value="1"/>
</dbReference>
<dbReference type="PROSITE" id="PS00079">
    <property type="entry name" value="MULTICOPPER_OXIDASE1"/>
    <property type="match status" value="1"/>
</dbReference>
<dbReference type="PROSITE" id="PS00080">
    <property type="entry name" value="MULTICOPPER_OXIDASE2"/>
    <property type="match status" value="1"/>
</dbReference>
<accession>A0A210PZS8</accession>
<comment type="similarity">
    <text evidence="1">Belongs to the multicopper oxidase family.</text>
</comment>
<dbReference type="Pfam" id="PF07731">
    <property type="entry name" value="Cu-oxidase_2"/>
    <property type="match status" value="1"/>
</dbReference>
<evidence type="ECO:0000313" key="8">
    <source>
        <dbReference type="EMBL" id="OWF42004.1"/>
    </source>
</evidence>
<dbReference type="InterPro" id="IPR011707">
    <property type="entry name" value="Cu-oxidase-like_N"/>
</dbReference>
<dbReference type="OrthoDB" id="2121828at2759"/>
<dbReference type="Pfam" id="PF00394">
    <property type="entry name" value="Cu-oxidase"/>
    <property type="match status" value="1"/>
</dbReference>
<keyword evidence="3" id="KW-0560">Oxidoreductase</keyword>
<evidence type="ECO:0000256" key="1">
    <source>
        <dbReference type="ARBA" id="ARBA00010609"/>
    </source>
</evidence>
<dbReference type="GO" id="GO:0016491">
    <property type="term" value="F:oxidoreductase activity"/>
    <property type="evidence" value="ECO:0007669"/>
    <property type="project" value="UniProtKB-KW"/>
</dbReference>
<dbReference type="Gene3D" id="2.60.40.420">
    <property type="entry name" value="Cupredoxins - blue copper proteins"/>
    <property type="match status" value="3"/>
</dbReference>
<feature type="domain" description="Plastocyanin-like" evidence="7">
    <location>
        <begin position="37"/>
        <end position="145"/>
    </location>
</feature>
<evidence type="ECO:0000259" key="5">
    <source>
        <dbReference type="Pfam" id="PF00394"/>
    </source>
</evidence>
<dbReference type="GO" id="GO:0006826">
    <property type="term" value="P:iron ion transport"/>
    <property type="evidence" value="ECO:0007669"/>
    <property type="project" value="TreeGrafter"/>
</dbReference>
<dbReference type="FunFam" id="2.60.40.420:FF:000045">
    <property type="entry name" value="Laccase 2"/>
    <property type="match status" value="1"/>
</dbReference>
<feature type="domain" description="Plastocyanin-like" evidence="6">
    <location>
        <begin position="412"/>
        <end position="580"/>
    </location>
</feature>
<evidence type="ECO:0000259" key="6">
    <source>
        <dbReference type="Pfam" id="PF07731"/>
    </source>
</evidence>
<dbReference type="CDD" id="cd13884">
    <property type="entry name" value="CuRO_2_tcLCC_insect_like"/>
    <property type="match status" value="1"/>
</dbReference>
<keyword evidence="2" id="KW-0479">Metal-binding</keyword>
<dbReference type="Pfam" id="PF07732">
    <property type="entry name" value="Cu-oxidase_3"/>
    <property type="match status" value="1"/>
</dbReference>
<dbReference type="InterPro" id="IPR008972">
    <property type="entry name" value="Cupredoxin"/>
</dbReference>
<protein>
    <submittedName>
        <fullName evidence="8">Laccase-4</fullName>
    </submittedName>
</protein>
<evidence type="ECO:0000259" key="7">
    <source>
        <dbReference type="Pfam" id="PF07732"/>
    </source>
</evidence>
<dbReference type="EMBL" id="NEDP02005326">
    <property type="protein sequence ID" value="OWF42004.1"/>
    <property type="molecule type" value="Genomic_DNA"/>
</dbReference>
<keyword evidence="4" id="KW-0186">Copper</keyword>
<dbReference type="GO" id="GO:0005886">
    <property type="term" value="C:plasma membrane"/>
    <property type="evidence" value="ECO:0007669"/>
    <property type="project" value="TreeGrafter"/>
</dbReference>
<sequence length="633" mass="71541">MDGKVLLYTREGKLYHYDVPKPAPSDVIPMDNIVTADGYFESRVITVANNSLPGPPMIVYEGQMITVHVHNHLASDAVTIHWHGLPQHETPWMDGVAFITQCPILPGQKFTYRFRATPAGTFWYHSHIGAQRSMGLNGALIIREKIALEVDEHILTIQDWNHDIDSDMAHMKMNYGNYRNGSKVDNTKSIEGASFSMFHMQSGLINGRGRYYDDHSGNHNGAPLSTFEVSHGKMYRFRMIANGVLYPWRFSIDNHMLIVIASDGMDIEPVTVQSIIINPGERYDFLLNASQSPSNYWIRAKTLEINLNHTAEAILRYKGARDVEPSSSPHTCTLTNKCNTLNCPFSEFPPWYNSTCFNADKFRRKHSTTSATNKPFMTPEEPAREEFLNFAFPGISFTPGSVNGRKFKAPPVSSLTQMSEVDDEHRCNDQECGEDKICYCFNTLNLDYNKTYHLVFLNMGLGRGWAHPIHMHGHSFEIIKMGFAVYDSNSQIVSDNPDINCNGNGKLSFCNQASWSNTSWYGNNIPGLELDNPPRKDTVIVPSGGYAIVRIRSDNPGLWFLHCHIELHNLDGMAMAVNESLEHVPPPPEGFAECRDFRYEQRHHAGSKHKRSVEVDMISETQTDRNGTKPFGK</sequence>
<reference evidence="8 9" key="1">
    <citation type="journal article" date="2017" name="Nat. Ecol. Evol.">
        <title>Scallop genome provides insights into evolution of bilaterian karyotype and development.</title>
        <authorList>
            <person name="Wang S."/>
            <person name="Zhang J."/>
            <person name="Jiao W."/>
            <person name="Li J."/>
            <person name="Xun X."/>
            <person name="Sun Y."/>
            <person name="Guo X."/>
            <person name="Huan P."/>
            <person name="Dong B."/>
            <person name="Zhang L."/>
            <person name="Hu X."/>
            <person name="Sun X."/>
            <person name="Wang J."/>
            <person name="Zhao C."/>
            <person name="Wang Y."/>
            <person name="Wang D."/>
            <person name="Huang X."/>
            <person name="Wang R."/>
            <person name="Lv J."/>
            <person name="Li Y."/>
            <person name="Zhang Z."/>
            <person name="Liu B."/>
            <person name="Lu W."/>
            <person name="Hui Y."/>
            <person name="Liang J."/>
            <person name="Zhou Z."/>
            <person name="Hou R."/>
            <person name="Li X."/>
            <person name="Liu Y."/>
            <person name="Li H."/>
            <person name="Ning X."/>
            <person name="Lin Y."/>
            <person name="Zhao L."/>
            <person name="Xing Q."/>
            <person name="Dou J."/>
            <person name="Li Y."/>
            <person name="Mao J."/>
            <person name="Guo H."/>
            <person name="Dou H."/>
            <person name="Li T."/>
            <person name="Mu C."/>
            <person name="Jiang W."/>
            <person name="Fu Q."/>
            <person name="Fu X."/>
            <person name="Miao Y."/>
            <person name="Liu J."/>
            <person name="Yu Q."/>
            <person name="Li R."/>
            <person name="Liao H."/>
            <person name="Li X."/>
            <person name="Kong Y."/>
            <person name="Jiang Z."/>
            <person name="Chourrout D."/>
            <person name="Li R."/>
            <person name="Bao Z."/>
        </authorList>
    </citation>
    <scope>NUCLEOTIDE SEQUENCE [LARGE SCALE GENOMIC DNA]</scope>
    <source>
        <strain evidence="8 9">PY_sf001</strain>
    </source>
</reference>
<dbReference type="GO" id="GO:0005507">
    <property type="term" value="F:copper ion binding"/>
    <property type="evidence" value="ECO:0007669"/>
    <property type="project" value="InterPro"/>
</dbReference>
<feature type="domain" description="Plastocyanin-like" evidence="5">
    <location>
        <begin position="152"/>
        <end position="320"/>
    </location>
</feature>
<organism evidence="8 9">
    <name type="scientific">Mizuhopecten yessoensis</name>
    <name type="common">Japanese scallop</name>
    <name type="synonym">Patinopecten yessoensis</name>
    <dbReference type="NCBI Taxonomy" id="6573"/>
    <lineage>
        <taxon>Eukaryota</taxon>
        <taxon>Metazoa</taxon>
        <taxon>Spiralia</taxon>
        <taxon>Lophotrochozoa</taxon>
        <taxon>Mollusca</taxon>
        <taxon>Bivalvia</taxon>
        <taxon>Autobranchia</taxon>
        <taxon>Pteriomorphia</taxon>
        <taxon>Pectinida</taxon>
        <taxon>Pectinoidea</taxon>
        <taxon>Pectinidae</taxon>
        <taxon>Mizuhopecten</taxon>
    </lineage>
</organism>
<proteinExistence type="inferred from homology"/>
<dbReference type="InterPro" id="IPR011706">
    <property type="entry name" value="Cu-oxidase_C"/>
</dbReference>
<evidence type="ECO:0000313" key="9">
    <source>
        <dbReference type="Proteomes" id="UP000242188"/>
    </source>
</evidence>
<dbReference type="InterPro" id="IPR045087">
    <property type="entry name" value="Cu-oxidase_fam"/>
</dbReference>
<gene>
    <name evidence="8" type="ORF">KP79_PYT11040</name>
</gene>
<evidence type="ECO:0000256" key="4">
    <source>
        <dbReference type="ARBA" id="ARBA00023008"/>
    </source>
</evidence>
<evidence type="ECO:0000256" key="2">
    <source>
        <dbReference type="ARBA" id="ARBA00022723"/>
    </source>
</evidence>
<dbReference type="CDD" id="cd13858">
    <property type="entry name" value="CuRO_1_tcLCC2_insect_like"/>
    <property type="match status" value="1"/>
</dbReference>
<dbReference type="SUPFAM" id="SSF49503">
    <property type="entry name" value="Cupredoxins"/>
    <property type="match status" value="3"/>
</dbReference>
<dbReference type="AlphaFoldDB" id="A0A210PZS8"/>
<dbReference type="InterPro" id="IPR033138">
    <property type="entry name" value="Cu_oxidase_CS"/>
</dbReference>
<dbReference type="Proteomes" id="UP000242188">
    <property type="component" value="Unassembled WGS sequence"/>
</dbReference>
<comment type="caution">
    <text evidence="8">The sequence shown here is derived from an EMBL/GenBank/DDBJ whole genome shotgun (WGS) entry which is preliminary data.</text>
</comment>
<dbReference type="InterPro" id="IPR001117">
    <property type="entry name" value="Cu-oxidase_2nd"/>
</dbReference>
<dbReference type="CDD" id="cd13905">
    <property type="entry name" value="CuRO_3_tcLLC2_insect_like"/>
    <property type="match status" value="1"/>
</dbReference>
<dbReference type="InterPro" id="IPR002355">
    <property type="entry name" value="Cu_oxidase_Cu_BS"/>
</dbReference>